<dbReference type="OrthoDB" id="10420030at2759"/>
<feature type="region of interest" description="Disordered" evidence="1">
    <location>
        <begin position="433"/>
        <end position="460"/>
    </location>
</feature>
<feature type="compositionally biased region" description="Polar residues" evidence="1">
    <location>
        <begin position="167"/>
        <end position="184"/>
    </location>
</feature>
<feature type="region of interest" description="Disordered" evidence="1">
    <location>
        <begin position="355"/>
        <end position="393"/>
    </location>
</feature>
<keyword evidence="3" id="KW-1185">Reference proteome</keyword>
<feature type="compositionally biased region" description="Polar residues" evidence="1">
    <location>
        <begin position="248"/>
        <end position="258"/>
    </location>
</feature>
<feature type="region of interest" description="Disordered" evidence="1">
    <location>
        <begin position="167"/>
        <end position="188"/>
    </location>
</feature>
<reference evidence="2" key="1">
    <citation type="journal article" date="2010" name="Science">
        <title>Plasticity of animal genome architecture unmasked by rapid evolution of a pelagic tunicate.</title>
        <authorList>
            <person name="Denoeud F."/>
            <person name="Henriet S."/>
            <person name="Mungpakdee S."/>
            <person name="Aury J.M."/>
            <person name="Da Silva C."/>
            <person name="Brinkmann H."/>
            <person name="Mikhaleva J."/>
            <person name="Olsen L.C."/>
            <person name="Jubin C."/>
            <person name="Canestro C."/>
            <person name="Bouquet J.M."/>
            <person name="Danks G."/>
            <person name="Poulain J."/>
            <person name="Campsteijn C."/>
            <person name="Adamski M."/>
            <person name="Cross I."/>
            <person name="Yadetie F."/>
            <person name="Muffato M."/>
            <person name="Louis A."/>
            <person name="Butcher S."/>
            <person name="Tsagkogeorga G."/>
            <person name="Konrad A."/>
            <person name="Singh S."/>
            <person name="Jensen M.F."/>
            <person name="Cong E.H."/>
            <person name="Eikeseth-Otteraa H."/>
            <person name="Noel B."/>
            <person name="Anthouard V."/>
            <person name="Porcel B.M."/>
            <person name="Kachouri-Lafond R."/>
            <person name="Nishino A."/>
            <person name="Ugolini M."/>
            <person name="Chourrout P."/>
            <person name="Nishida H."/>
            <person name="Aasland R."/>
            <person name="Huzurbazar S."/>
            <person name="Westhof E."/>
            <person name="Delsuc F."/>
            <person name="Lehrach H."/>
            <person name="Reinhardt R."/>
            <person name="Weissenbach J."/>
            <person name="Roy S.W."/>
            <person name="Artiguenave F."/>
            <person name="Postlethwait J.H."/>
            <person name="Manak J.R."/>
            <person name="Thompson E.M."/>
            <person name="Jaillon O."/>
            <person name="Du Pasquier L."/>
            <person name="Boudinot P."/>
            <person name="Liberles D.A."/>
            <person name="Volff J.N."/>
            <person name="Philippe H."/>
            <person name="Lenhard B."/>
            <person name="Roest Crollius H."/>
            <person name="Wincker P."/>
            <person name="Chourrout D."/>
        </authorList>
    </citation>
    <scope>NUCLEOTIDE SEQUENCE [LARGE SCALE GENOMIC DNA]</scope>
</reference>
<dbReference type="InParanoid" id="E4XDG5"/>
<feature type="region of interest" description="Disordered" evidence="1">
    <location>
        <begin position="486"/>
        <end position="625"/>
    </location>
</feature>
<proteinExistence type="predicted"/>
<sequence>MAIRVETLSQKVKSLNPKTSAKLQNTPRRVVSSPPFRSPSHVERRLFAVKGRPQSVVRLQSKLNLDEDPLLQPFEIRNGRSGSMIRPRSLESDILLLSLPRKPQSNSPLTQLIINHPSTRPSESLSSPIFGPCAASDQPDPRTIRRTNTTATCGAAQIPSNTRLLLDSDASTSPERSKTGSHSVSDIHGFGDTRLALVRRSMIARRTQQRLREKRRRNRTVALSPEDDRRSSFISTFLDQKSLEDRSTQIPSQPSTLSKEAEETEIPPQKLKDLNSTLTISPVQNERALSLNLALENNESSSGYWTGGSTIHTLPDRCVQELSDQNLMKHNSRFTSSSHEPRILSPLFTKSDFSGTDSEPLLFARPKPPPPSRSDSIPNSHSDSQPQSPSPELIVRPSTLVGLSDSYLSAVNSCELSVLTPSDASESGISSNLEQFAFPSPPKNISKSPERSALPVATGNSMQDELAARLFHRRSKIERIENGEEAAFEKPARTFSSPEPSQISMSPVSSPRKVSPKKIIFAAATSSPSKSDSTIEEDSIEITVIENPCRALSDTSETEPLPKPEDDEVFERTSSPASLSPIRSSSVSPGRRSRPPAGLGLGLRATQSLSSRGRSDSRRAKNLLTKNNTANFKSLLLQNISGGSKKDRISAAERLKVQPGQTLQDLYKPKSESSSPNRSKSELLSTDQRYVNLLKLVSKTSFSPKRRNKSKNRFNTAHRLTSIVEEKDLQAAKEFYQNNYCNANGDNCTKTDVCTAAPPNECTSTEQNTDDQAT</sequence>
<feature type="region of interest" description="Disordered" evidence="1">
    <location>
        <begin position="660"/>
        <end position="685"/>
    </location>
</feature>
<dbReference type="Proteomes" id="UP000001307">
    <property type="component" value="Unassembled WGS sequence"/>
</dbReference>
<evidence type="ECO:0000313" key="2">
    <source>
        <dbReference type="EMBL" id="CBY19203.1"/>
    </source>
</evidence>
<name>E4XDG5_OIKDI</name>
<accession>E4XDG5</accession>
<dbReference type="EMBL" id="FN653039">
    <property type="protein sequence ID" value="CBY19203.1"/>
    <property type="molecule type" value="Genomic_DNA"/>
</dbReference>
<feature type="compositionally biased region" description="Low complexity" evidence="1">
    <location>
        <begin position="574"/>
        <end position="612"/>
    </location>
</feature>
<evidence type="ECO:0000256" key="1">
    <source>
        <dbReference type="SAM" id="MobiDB-lite"/>
    </source>
</evidence>
<dbReference type="AlphaFoldDB" id="E4XDG5"/>
<evidence type="ECO:0000313" key="3">
    <source>
        <dbReference type="Proteomes" id="UP000001307"/>
    </source>
</evidence>
<feature type="compositionally biased region" description="Low complexity" evidence="1">
    <location>
        <begin position="373"/>
        <end position="391"/>
    </location>
</feature>
<feature type="compositionally biased region" description="Low complexity" evidence="1">
    <location>
        <begin position="504"/>
        <end position="513"/>
    </location>
</feature>
<gene>
    <name evidence="2" type="ORF">GSOID_T00008208001</name>
</gene>
<feature type="compositionally biased region" description="Polar residues" evidence="1">
    <location>
        <begin position="494"/>
        <end position="503"/>
    </location>
</feature>
<feature type="compositionally biased region" description="Low complexity" evidence="1">
    <location>
        <begin position="672"/>
        <end position="685"/>
    </location>
</feature>
<feature type="compositionally biased region" description="Basic residues" evidence="1">
    <location>
        <begin position="207"/>
        <end position="219"/>
    </location>
</feature>
<protein>
    <submittedName>
        <fullName evidence="2">Uncharacterized protein</fullName>
    </submittedName>
</protein>
<organism evidence="2">
    <name type="scientific">Oikopleura dioica</name>
    <name type="common">Tunicate</name>
    <dbReference type="NCBI Taxonomy" id="34765"/>
    <lineage>
        <taxon>Eukaryota</taxon>
        <taxon>Metazoa</taxon>
        <taxon>Chordata</taxon>
        <taxon>Tunicata</taxon>
        <taxon>Appendicularia</taxon>
        <taxon>Copelata</taxon>
        <taxon>Oikopleuridae</taxon>
        <taxon>Oikopleura</taxon>
    </lineage>
</organism>
<feature type="region of interest" description="Disordered" evidence="1">
    <location>
        <begin position="207"/>
        <end position="266"/>
    </location>
</feature>